<dbReference type="CDD" id="cd02440">
    <property type="entry name" value="AdoMet_MTases"/>
    <property type="match status" value="1"/>
</dbReference>
<sequence length="272" mass="30202">MMQAHHGPCRELLAGLAASCGLKLSADQVAMCCRHLELVELWNRRINLTRITGVDAVVQHVLDSLIPRPWLPQRGVALDVGSGAGFPGIPLAVTCPDLHVVLLDADRKKVSFLKFCAADIHLKNVRVLEGRLEEVFQKPVFHGGIHAGGAWKALEVPSFFDLITVRAVRVNEALLRRLGALLKPDGVVAYWCGFVPPVTVPQHLELRFCPTSFFRGARRARSVTNEAMAALKAESTDGAELEGVLKRLEDREYTLPGLDEPRRLLCWRRRRS</sequence>
<evidence type="ECO:0000313" key="8">
    <source>
        <dbReference type="Proteomes" id="UP000276223"/>
    </source>
</evidence>
<dbReference type="SUPFAM" id="SSF53335">
    <property type="entry name" value="S-adenosyl-L-methionine-dependent methyltransferases"/>
    <property type="match status" value="1"/>
</dbReference>
<evidence type="ECO:0000256" key="5">
    <source>
        <dbReference type="ARBA" id="ARBA00022691"/>
    </source>
</evidence>
<keyword evidence="8" id="KW-1185">Reference proteome</keyword>
<comment type="caution">
    <text evidence="7">The sequence shown here is derived from an EMBL/GenBank/DDBJ whole genome shotgun (WGS) entry which is preliminary data.</text>
</comment>
<comment type="caution">
    <text evidence="6">Lacks conserved residue(s) required for the propagation of feature annotation.</text>
</comment>
<dbReference type="InterPro" id="IPR029063">
    <property type="entry name" value="SAM-dependent_MTases_sf"/>
</dbReference>
<comment type="function">
    <text evidence="6">Specifically methylates the N7 position of a guanine in 16S rRNA.</text>
</comment>
<feature type="binding site" evidence="6">
    <location>
        <position position="166"/>
    </location>
    <ligand>
        <name>S-adenosyl-L-methionine</name>
        <dbReference type="ChEBI" id="CHEBI:59789"/>
    </ligand>
</feature>
<dbReference type="RefSeq" id="WP_123288650.1">
    <property type="nucleotide sequence ID" value="NZ_RJVA01000001.1"/>
</dbReference>
<dbReference type="NCBIfam" id="TIGR00138">
    <property type="entry name" value="rsmG_gidB"/>
    <property type="match status" value="1"/>
</dbReference>
<evidence type="ECO:0000256" key="3">
    <source>
        <dbReference type="ARBA" id="ARBA00022603"/>
    </source>
</evidence>
<dbReference type="InterPro" id="IPR003682">
    <property type="entry name" value="rRNA_ssu_MeTfrase_G"/>
</dbReference>
<comment type="subcellular location">
    <subcellularLocation>
        <location evidence="6">Cytoplasm</location>
    </subcellularLocation>
</comment>
<gene>
    <name evidence="6" type="primary">rsmG</name>
    <name evidence="7" type="ORF">EDC27_0085</name>
</gene>
<evidence type="ECO:0000256" key="2">
    <source>
        <dbReference type="ARBA" id="ARBA00022552"/>
    </source>
</evidence>
<dbReference type="EC" id="2.1.1.-" evidence="6"/>
<keyword evidence="1 6" id="KW-0963">Cytoplasm</keyword>
<comment type="similarity">
    <text evidence="6">Belongs to the methyltransferase superfamily. RNA methyltransferase RsmG family.</text>
</comment>
<keyword evidence="5 6" id="KW-0949">S-adenosyl-L-methionine</keyword>
<dbReference type="OrthoDB" id="9808773at2"/>
<dbReference type="HAMAP" id="MF_00074">
    <property type="entry name" value="16SrRNA_methyltr_G"/>
    <property type="match status" value="1"/>
</dbReference>
<evidence type="ECO:0000256" key="4">
    <source>
        <dbReference type="ARBA" id="ARBA00022679"/>
    </source>
</evidence>
<name>A0A3N1VR65_9BACT</name>
<evidence type="ECO:0000256" key="1">
    <source>
        <dbReference type="ARBA" id="ARBA00022490"/>
    </source>
</evidence>
<dbReference type="GO" id="GO:0070043">
    <property type="term" value="F:rRNA (guanine-N7-)-methyltransferase activity"/>
    <property type="evidence" value="ECO:0007669"/>
    <property type="project" value="UniProtKB-UniRule"/>
</dbReference>
<dbReference type="PANTHER" id="PTHR31760:SF0">
    <property type="entry name" value="S-ADENOSYL-L-METHIONINE-DEPENDENT METHYLTRANSFERASES SUPERFAMILY PROTEIN"/>
    <property type="match status" value="1"/>
</dbReference>
<keyword evidence="3 6" id="KW-0489">Methyltransferase</keyword>
<feature type="binding site" evidence="6">
    <location>
        <begin position="132"/>
        <end position="133"/>
    </location>
    <ligand>
        <name>S-adenosyl-L-methionine</name>
        <dbReference type="ChEBI" id="CHEBI:59789"/>
    </ligand>
</feature>
<dbReference type="PANTHER" id="PTHR31760">
    <property type="entry name" value="S-ADENOSYL-L-METHIONINE-DEPENDENT METHYLTRANSFERASES SUPERFAMILY PROTEIN"/>
    <property type="match status" value="1"/>
</dbReference>
<feature type="binding site" evidence="6">
    <location>
        <position position="86"/>
    </location>
    <ligand>
        <name>S-adenosyl-L-methionine</name>
        <dbReference type="ChEBI" id="CHEBI:59789"/>
    </ligand>
</feature>
<keyword evidence="4 6" id="KW-0808">Transferase</keyword>
<dbReference type="Pfam" id="PF02527">
    <property type="entry name" value="GidB"/>
    <property type="match status" value="1"/>
</dbReference>
<dbReference type="Gene3D" id="3.40.50.150">
    <property type="entry name" value="Vaccinia Virus protein VP39"/>
    <property type="match status" value="1"/>
</dbReference>
<evidence type="ECO:0000256" key="6">
    <source>
        <dbReference type="HAMAP-Rule" id="MF_00074"/>
    </source>
</evidence>
<dbReference type="AlphaFoldDB" id="A0A3N1VR65"/>
<organism evidence="7 8">
    <name type="scientific">Desulfosoma caldarium</name>
    <dbReference type="NCBI Taxonomy" id="610254"/>
    <lineage>
        <taxon>Bacteria</taxon>
        <taxon>Pseudomonadati</taxon>
        <taxon>Thermodesulfobacteriota</taxon>
        <taxon>Syntrophobacteria</taxon>
        <taxon>Syntrophobacterales</taxon>
        <taxon>Syntrophobacteraceae</taxon>
        <taxon>Desulfosoma</taxon>
    </lineage>
</organism>
<keyword evidence="2 6" id="KW-0698">rRNA processing</keyword>
<reference evidence="7 8" key="1">
    <citation type="submission" date="2018-11" db="EMBL/GenBank/DDBJ databases">
        <title>Genomic Encyclopedia of Type Strains, Phase IV (KMG-IV): sequencing the most valuable type-strain genomes for metagenomic binning, comparative biology and taxonomic classification.</title>
        <authorList>
            <person name="Goeker M."/>
        </authorList>
    </citation>
    <scope>NUCLEOTIDE SEQUENCE [LARGE SCALE GENOMIC DNA]</scope>
    <source>
        <strain evidence="7 8">DSM 22027</strain>
    </source>
</reference>
<dbReference type="Proteomes" id="UP000276223">
    <property type="component" value="Unassembled WGS sequence"/>
</dbReference>
<protein>
    <recommendedName>
        <fullName evidence="6">Ribosomal RNA small subunit methyltransferase G</fullName>
        <ecNumber evidence="6">2.1.1.-</ecNumber>
    </recommendedName>
    <alternativeName>
        <fullName evidence="6">16S rRNA 7-methylguanosine methyltransferase</fullName>
        <shortName evidence="6">16S rRNA m7G methyltransferase</shortName>
    </alternativeName>
</protein>
<feature type="binding site" evidence="6">
    <location>
        <position position="81"/>
    </location>
    <ligand>
        <name>S-adenosyl-L-methionine</name>
        <dbReference type="ChEBI" id="CHEBI:59789"/>
    </ligand>
</feature>
<accession>A0A3N1VR65</accession>
<dbReference type="GO" id="GO:0005829">
    <property type="term" value="C:cytosol"/>
    <property type="evidence" value="ECO:0007669"/>
    <property type="project" value="TreeGrafter"/>
</dbReference>
<evidence type="ECO:0000313" key="7">
    <source>
        <dbReference type="EMBL" id="ROR03548.1"/>
    </source>
</evidence>
<dbReference type="EMBL" id="RJVA01000001">
    <property type="protein sequence ID" value="ROR03548.1"/>
    <property type="molecule type" value="Genomic_DNA"/>
</dbReference>
<proteinExistence type="inferred from homology"/>